<reference evidence="2" key="1">
    <citation type="submission" date="2021-01" db="EMBL/GenBank/DDBJ databases">
        <authorList>
            <person name="Corre E."/>
            <person name="Pelletier E."/>
            <person name="Niang G."/>
            <person name="Scheremetjew M."/>
            <person name="Finn R."/>
            <person name="Kale V."/>
            <person name="Holt S."/>
            <person name="Cochrane G."/>
            <person name="Meng A."/>
            <person name="Brown T."/>
            <person name="Cohen L."/>
        </authorList>
    </citation>
    <scope>NUCLEOTIDE SEQUENCE</scope>
    <source>
        <strain evidence="2">CT5</strain>
    </source>
</reference>
<sequence length="234" mass="27683">MKWLPNTEIPSILCVKRTPNKELEIQKLQLENQRIILEKDSAFEKYKSQIEKEFKELKEAYTKEKFEMKHKIDQVNIQAKAFQMLSANETYLSPRRVPDSELKHHAGSIERRLDSFGNKIKCCSYESEKENAYQGLVDKCQKYSKTITKLKQYMAKITSEYDENLEILQEKLSKCKKDYSLKSAMQKFNKKVLGYKCKIRELQEDLCKSEIEKAKLIEQNAELRRKSSQNTNFK</sequence>
<dbReference type="AlphaFoldDB" id="A0A7S3NQC5"/>
<gene>
    <name evidence="2" type="ORF">ECRA1380_LOCUS156</name>
</gene>
<keyword evidence="1" id="KW-0175">Coiled coil</keyword>
<dbReference type="EMBL" id="HBIK01000341">
    <property type="protein sequence ID" value="CAE0375205.1"/>
    <property type="molecule type" value="Transcribed_RNA"/>
</dbReference>
<organism evidence="2">
    <name type="scientific">Euplotes crassus</name>
    <dbReference type="NCBI Taxonomy" id="5936"/>
    <lineage>
        <taxon>Eukaryota</taxon>
        <taxon>Sar</taxon>
        <taxon>Alveolata</taxon>
        <taxon>Ciliophora</taxon>
        <taxon>Intramacronucleata</taxon>
        <taxon>Spirotrichea</taxon>
        <taxon>Hypotrichia</taxon>
        <taxon>Euplotida</taxon>
        <taxon>Euplotidae</taxon>
        <taxon>Moneuplotes</taxon>
    </lineage>
</organism>
<name>A0A7S3NQC5_EUPCR</name>
<protein>
    <submittedName>
        <fullName evidence="2">Uncharacterized protein</fullName>
    </submittedName>
</protein>
<proteinExistence type="predicted"/>
<accession>A0A7S3NQC5</accession>
<evidence type="ECO:0000313" key="2">
    <source>
        <dbReference type="EMBL" id="CAE0375205.1"/>
    </source>
</evidence>
<feature type="coiled-coil region" evidence="1">
    <location>
        <begin position="158"/>
        <end position="205"/>
    </location>
</feature>
<evidence type="ECO:0000256" key="1">
    <source>
        <dbReference type="SAM" id="Coils"/>
    </source>
</evidence>